<reference evidence="5 6" key="1">
    <citation type="submission" date="2019-01" db="EMBL/GenBank/DDBJ databases">
        <title>Vagococcus silagei sp. nov. isolated from brewer's grain.</title>
        <authorList>
            <person name="Guu J.-R."/>
        </authorList>
    </citation>
    <scope>NUCLEOTIDE SEQUENCE [LARGE SCALE GENOMIC DNA]</scope>
    <source>
        <strain evidence="5 6">2B-2</strain>
    </source>
</reference>
<dbReference type="InterPro" id="IPR010982">
    <property type="entry name" value="Lambda_DNA-bd_dom_sf"/>
</dbReference>
<dbReference type="GO" id="GO:0000976">
    <property type="term" value="F:transcription cis-regulatory region binding"/>
    <property type="evidence" value="ECO:0007669"/>
    <property type="project" value="TreeGrafter"/>
</dbReference>
<comment type="caution">
    <text evidence="5">The sequence shown here is derived from an EMBL/GenBank/DDBJ whole genome shotgun (WGS) entry which is preliminary data.</text>
</comment>
<dbReference type="EMBL" id="SDGV01000017">
    <property type="protein sequence ID" value="THB60998.1"/>
    <property type="molecule type" value="Genomic_DNA"/>
</dbReference>
<evidence type="ECO:0000313" key="6">
    <source>
        <dbReference type="Proteomes" id="UP000310506"/>
    </source>
</evidence>
<dbReference type="OrthoDB" id="9798934at2"/>
<dbReference type="CDD" id="cd01392">
    <property type="entry name" value="HTH_LacI"/>
    <property type="match status" value="1"/>
</dbReference>
<keyword evidence="3" id="KW-0804">Transcription</keyword>
<evidence type="ECO:0000313" key="5">
    <source>
        <dbReference type="EMBL" id="THB60998.1"/>
    </source>
</evidence>
<proteinExistence type="predicted"/>
<keyword evidence="2 5" id="KW-0238">DNA-binding</keyword>
<dbReference type="GO" id="GO:0003700">
    <property type="term" value="F:DNA-binding transcription factor activity"/>
    <property type="evidence" value="ECO:0007669"/>
    <property type="project" value="TreeGrafter"/>
</dbReference>
<organism evidence="5 6">
    <name type="scientific">Vagococcus silagei</name>
    <dbReference type="NCBI Taxonomy" id="2508885"/>
    <lineage>
        <taxon>Bacteria</taxon>
        <taxon>Bacillati</taxon>
        <taxon>Bacillota</taxon>
        <taxon>Bacilli</taxon>
        <taxon>Lactobacillales</taxon>
        <taxon>Enterococcaceae</taxon>
        <taxon>Vagococcus</taxon>
    </lineage>
</organism>
<keyword evidence="1" id="KW-0805">Transcription regulation</keyword>
<dbReference type="RefSeq" id="WP_136137243.1">
    <property type="nucleotide sequence ID" value="NZ_SDGV01000017.1"/>
</dbReference>
<dbReference type="SMART" id="SM00354">
    <property type="entry name" value="HTH_LACI"/>
    <property type="match status" value="1"/>
</dbReference>
<dbReference type="PANTHER" id="PTHR30146:SF105">
    <property type="entry name" value="CATABOLITE CONTROL PROTEIN B"/>
    <property type="match status" value="1"/>
</dbReference>
<dbReference type="Gene3D" id="1.10.260.40">
    <property type="entry name" value="lambda repressor-like DNA-binding domains"/>
    <property type="match status" value="1"/>
</dbReference>
<dbReference type="AlphaFoldDB" id="A0A4S3B3H7"/>
<dbReference type="Proteomes" id="UP000310506">
    <property type="component" value="Unassembled WGS sequence"/>
</dbReference>
<dbReference type="Pfam" id="PF00532">
    <property type="entry name" value="Peripla_BP_1"/>
    <property type="match status" value="1"/>
</dbReference>
<evidence type="ECO:0000256" key="3">
    <source>
        <dbReference type="ARBA" id="ARBA00023163"/>
    </source>
</evidence>
<dbReference type="InterPro" id="IPR000843">
    <property type="entry name" value="HTH_LacI"/>
</dbReference>
<dbReference type="Pfam" id="PF00356">
    <property type="entry name" value="LacI"/>
    <property type="match status" value="1"/>
</dbReference>
<sequence>MPNIRDIANKTGYSVATVSRVLSNHPYVSDEKRKHILAVVEELNYIPNQTARALSLGKTQNIGVVIPFTNHTYYDRLISGIINEAFKHDYRVTLLPTNYSKEKEKQYMDEFAAKTFDGIILTTTANASAFYKSYLQHGPVIFCEKMNEPEYTCVFEDLEGAIISTFSVLSSKDVQSIGLTLGRSKHISNYSKMIINLTETFFPNFSRKNIFWECYSAHDAHEAAQFFSTLPLDAILTNGDDVAATIIQNFPSNQTLPLIIGREHLLISEILNFSTIETQLELCGKEAFKLFLSGDNVKKKIPYNFIARHHKTP</sequence>
<evidence type="ECO:0000259" key="4">
    <source>
        <dbReference type="PROSITE" id="PS50932"/>
    </source>
</evidence>
<evidence type="ECO:0000256" key="2">
    <source>
        <dbReference type="ARBA" id="ARBA00023125"/>
    </source>
</evidence>
<keyword evidence="6" id="KW-1185">Reference proteome</keyword>
<dbReference type="InterPro" id="IPR028082">
    <property type="entry name" value="Peripla_BP_I"/>
</dbReference>
<dbReference type="SUPFAM" id="SSF47413">
    <property type="entry name" value="lambda repressor-like DNA-binding domains"/>
    <property type="match status" value="1"/>
</dbReference>
<feature type="domain" description="HTH lacI-type" evidence="4">
    <location>
        <begin position="2"/>
        <end position="56"/>
    </location>
</feature>
<protein>
    <submittedName>
        <fullName evidence="5">LacI family DNA-binding transcriptional regulator</fullName>
    </submittedName>
</protein>
<dbReference type="PANTHER" id="PTHR30146">
    <property type="entry name" value="LACI-RELATED TRANSCRIPTIONAL REPRESSOR"/>
    <property type="match status" value="1"/>
</dbReference>
<evidence type="ECO:0000256" key="1">
    <source>
        <dbReference type="ARBA" id="ARBA00023015"/>
    </source>
</evidence>
<name>A0A4S3B3H7_9ENTE</name>
<dbReference type="SUPFAM" id="SSF53822">
    <property type="entry name" value="Periplasmic binding protein-like I"/>
    <property type="match status" value="1"/>
</dbReference>
<dbReference type="Gene3D" id="3.40.50.2300">
    <property type="match status" value="1"/>
</dbReference>
<dbReference type="InterPro" id="IPR001761">
    <property type="entry name" value="Peripla_BP/Lac1_sug-bd_dom"/>
</dbReference>
<gene>
    <name evidence="5" type="ORF">ESZ54_08505</name>
</gene>
<accession>A0A4S3B3H7</accession>
<dbReference type="PROSITE" id="PS50932">
    <property type="entry name" value="HTH_LACI_2"/>
    <property type="match status" value="1"/>
</dbReference>